<dbReference type="InterPro" id="IPR021109">
    <property type="entry name" value="Peptidase_aspartic_dom_sf"/>
</dbReference>
<feature type="region of interest" description="Disordered" evidence="1">
    <location>
        <begin position="325"/>
        <end position="350"/>
    </location>
</feature>
<feature type="region of interest" description="Disordered" evidence="1">
    <location>
        <begin position="971"/>
        <end position="996"/>
    </location>
</feature>
<feature type="compositionally biased region" description="Low complexity" evidence="1">
    <location>
        <begin position="485"/>
        <end position="500"/>
    </location>
</feature>
<dbReference type="Gene3D" id="2.40.70.10">
    <property type="entry name" value="Acid Proteases"/>
    <property type="match status" value="1"/>
</dbReference>
<proteinExistence type="predicted"/>
<sequence length="1043" mass="117197">MAQAIPRRPSPTGTPHSTPLSTSSAKMPGFEKRLQKALKAIMKEKLRDCLYQSDRLFDTMYPMPPDNELEKIIALVSTNINKLDKFPRTKSEPHFYLPLQERLNAVKDAVTKLDLMEKSIYKDIKFEQWDIPMAAGIDGDEPLKLDLIARDTSKRDTASTHWAEIEFCAEVKDNWTDLIAQASTHARCLFSLQRSRRSVVVLCFNCATLELRFGLYTSAWLCVSKTPLNLTKKDDIEVFIKQMARIYVSTDRLSAGFDTSCNNRSIHIPTLGLYNYQQNLCYRSSVRGRRTRVDIIVFAGDDKQDSADNPHSYPLQTLAKSTEDIGSSISDTSGSRKVQESVDGSQPRRSARLKKIKTDWEANLKLIPGDSKVPEPANLPIAAGFHTPQKNPPRVLIIKESWPIKGPDTEAEMFASVADSFGVPNVLIGPYKNQAEVTTDLFVPAVKLSRRDPSTPILLVTRQEARRRTAVAVPPITVDREPIGSTTLSPLSSPPLSLIDSDSEDESPTTKLHTRALQSTTSTTTSTRSITKLTSSKMANSERRPLAEVRIGKMKDCPILTPGRIDPQVLQTWSLACRRYMKHAEKKPSEIVSFITEAMQEPRLIAWYQAGQERIDALPLKGYLEELSKRILEKEWAPKLRDQVLSSKQGDRAFMDWKIEVENLNAILLTSAPTHALKLDALKNQIEANLNMELKLSLCNEPVLATNDLQAWSFEVDERDQRIRTETERMQRLIEINNQNRSAKRTERRSLVSRISEPSTISHHRSNTNDATTTRAFLPKLTDVEKRLLNEHEGCTCCHQFYTNHRAVDCPMKTSNTWPDATTYMPLTLETASAAKPCIAAAVPLLSHIEAYDDDTTLLDIGCPSTVVNNELVDHLGLKRYPLPPEEDNLSLLLESPLSCKEFVKLRVRSGNGAWISGVFRAKVNVSLPVELILGMPFLSAHHLLIDTNSRTAIDKRMGYDLINPPAPAPTIRPKPRIIPPPTPKKPKKARPLTLENAPPPTLAGYLLPQPIMAMVRDRIESLAYQELLAQKDREAKQKYADH</sequence>
<feature type="compositionally biased region" description="Low complexity" evidence="1">
    <location>
        <begin position="325"/>
        <end position="335"/>
    </location>
</feature>
<feature type="region of interest" description="Disordered" evidence="1">
    <location>
        <begin position="481"/>
        <end position="543"/>
    </location>
</feature>
<dbReference type="Proteomes" id="UP000054279">
    <property type="component" value="Unassembled WGS sequence"/>
</dbReference>
<dbReference type="EMBL" id="KN837202">
    <property type="protein sequence ID" value="KIJ34219.1"/>
    <property type="molecule type" value="Genomic_DNA"/>
</dbReference>
<dbReference type="AlphaFoldDB" id="A0A0C9UH83"/>
<dbReference type="HOGENOM" id="CLU_292251_0_0_1"/>
<keyword evidence="3" id="KW-1185">Reference proteome</keyword>
<dbReference type="OrthoDB" id="3182677at2759"/>
<protein>
    <submittedName>
        <fullName evidence="2">Uncharacterized protein</fullName>
    </submittedName>
</protein>
<evidence type="ECO:0000313" key="2">
    <source>
        <dbReference type="EMBL" id="KIJ34219.1"/>
    </source>
</evidence>
<evidence type="ECO:0000313" key="3">
    <source>
        <dbReference type="Proteomes" id="UP000054279"/>
    </source>
</evidence>
<accession>A0A0C9UH83</accession>
<feature type="compositionally biased region" description="Polar residues" evidence="1">
    <location>
        <begin position="11"/>
        <end position="25"/>
    </location>
</feature>
<reference evidence="2 3" key="1">
    <citation type="submission" date="2014-06" db="EMBL/GenBank/DDBJ databases">
        <title>Evolutionary Origins and Diversification of the Mycorrhizal Mutualists.</title>
        <authorList>
            <consortium name="DOE Joint Genome Institute"/>
            <consortium name="Mycorrhizal Genomics Consortium"/>
            <person name="Kohler A."/>
            <person name="Kuo A."/>
            <person name="Nagy L.G."/>
            <person name="Floudas D."/>
            <person name="Copeland A."/>
            <person name="Barry K.W."/>
            <person name="Cichocki N."/>
            <person name="Veneault-Fourrey C."/>
            <person name="LaButti K."/>
            <person name="Lindquist E.A."/>
            <person name="Lipzen A."/>
            <person name="Lundell T."/>
            <person name="Morin E."/>
            <person name="Murat C."/>
            <person name="Riley R."/>
            <person name="Ohm R."/>
            <person name="Sun H."/>
            <person name="Tunlid A."/>
            <person name="Henrissat B."/>
            <person name="Grigoriev I.V."/>
            <person name="Hibbett D.S."/>
            <person name="Martin F."/>
        </authorList>
    </citation>
    <scope>NUCLEOTIDE SEQUENCE [LARGE SCALE GENOMIC DNA]</scope>
    <source>
        <strain evidence="2 3">SS14</strain>
    </source>
</reference>
<feature type="compositionally biased region" description="Low complexity" evidence="1">
    <location>
        <begin position="519"/>
        <end position="536"/>
    </location>
</feature>
<feature type="compositionally biased region" description="Pro residues" evidence="1">
    <location>
        <begin position="971"/>
        <end position="984"/>
    </location>
</feature>
<organism evidence="2 3">
    <name type="scientific">Sphaerobolus stellatus (strain SS14)</name>
    <dbReference type="NCBI Taxonomy" id="990650"/>
    <lineage>
        <taxon>Eukaryota</taxon>
        <taxon>Fungi</taxon>
        <taxon>Dikarya</taxon>
        <taxon>Basidiomycota</taxon>
        <taxon>Agaricomycotina</taxon>
        <taxon>Agaricomycetes</taxon>
        <taxon>Phallomycetidae</taxon>
        <taxon>Geastrales</taxon>
        <taxon>Sphaerobolaceae</taxon>
        <taxon>Sphaerobolus</taxon>
    </lineage>
</organism>
<feature type="region of interest" description="Disordered" evidence="1">
    <location>
        <begin position="745"/>
        <end position="769"/>
    </location>
</feature>
<feature type="region of interest" description="Disordered" evidence="1">
    <location>
        <begin position="1"/>
        <end position="27"/>
    </location>
</feature>
<gene>
    <name evidence="2" type="ORF">M422DRAFT_782952</name>
</gene>
<name>A0A0C9UH83_SPHS4</name>
<evidence type="ECO:0000256" key="1">
    <source>
        <dbReference type="SAM" id="MobiDB-lite"/>
    </source>
</evidence>